<comment type="similarity">
    <text evidence="15">Belongs to the protein kinase superfamily.</text>
</comment>
<keyword evidence="5" id="KW-0808">Transferase</keyword>
<evidence type="ECO:0000256" key="14">
    <source>
        <dbReference type="PROSITE-ProRule" id="PRU10141"/>
    </source>
</evidence>
<dbReference type="OrthoDB" id="4062651at2759"/>
<dbReference type="InterPro" id="IPR011009">
    <property type="entry name" value="Kinase-like_dom_sf"/>
</dbReference>
<comment type="catalytic activity">
    <reaction evidence="12">
        <text>L-threonyl-[protein] + ATP = O-phospho-L-threonyl-[protein] + ADP + H(+)</text>
        <dbReference type="Rhea" id="RHEA:46608"/>
        <dbReference type="Rhea" id="RHEA-COMP:11060"/>
        <dbReference type="Rhea" id="RHEA-COMP:11605"/>
        <dbReference type="ChEBI" id="CHEBI:15378"/>
        <dbReference type="ChEBI" id="CHEBI:30013"/>
        <dbReference type="ChEBI" id="CHEBI:30616"/>
        <dbReference type="ChEBI" id="CHEBI:61977"/>
        <dbReference type="ChEBI" id="CHEBI:456216"/>
        <dbReference type="EC" id="2.7.11.1"/>
    </reaction>
</comment>
<comment type="caution">
    <text evidence="17">The sequence shown here is derived from an EMBL/GenBank/DDBJ whole genome shotgun (WGS) entry which is preliminary data.</text>
</comment>
<evidence type="ECO:0000313" key="17">
    <source>
        <dbReference type="EMBL" id="KAI5083369.1"/>
    </source>
</evidence>
<gene>
    <name evidence="17" type="ORF">GOP47_0003112</name>
</gene>
<evidence type="ECO:0000256" key="9">
    <source>
        <dbReference type="ARBA" id="ARBA00022840"/>
    </source>
</evidence>
<dbReference type="InterPro" id="IPR052232">
    <property type="entry name" value="RLK_Ser/Thr-Kinase"/>
</dbReference>
<evidence type="ECO:0000256" key="10">
    <source>
        <dbReference type="ARBA" id="ARBA00022989"/>
    </source>
</evidence>
<reference evidence="17" key="1">
    <citation type="submission" date="2021-01" db="EMBL/GenBank/DDBJ databases">
        <title>Adiantum capillus-veneris genome.</title>
        <authorList>
            <person name="Fang Y."/>
            <person name="Liao Q."/>
        </authorList>
    </citation>
    <scope>NUCLEOTIDE SEQUENCE</scope>
    <source>
        <strain evidence="17">H3</strain>
        <tissue evidence="17">Leaf</tissue>
    </source>
</reference>
<evidence type="ECO:0000256" key="15">
    <source>
        <dbReference type="RuleBase" id="RU000304"/>
    </source>
</evidence>
<evidence type="ECO:0000256" key="13">
    <source>
        <dbReference type="ARBA" id="ARBA00048679"/>
    </source>
</evidence>
<dbReference type="PROSITE" id="PS00108">
    <property type="entry name" value="PROTEIN_KINASE_ST"/>
    <property type="match status" value="1"/>
</dbReference>
<dbReference type="InterPro" id="IPR008271">
    <property type="entry name" value="Ser/Thr_kinase_AS"/>
</dbReference>
<evidence type="ECO:0000256" key="3">
    <source>
        <dbReference type="ARBA" id="ARBA00022527"/>
    </source>
</evidence>
<dbReference type="PROSITE" id="PS50011">
    <property type="entry name" value="PROTEIN_KINASE_DOM"/>
    <property type="match status" value="1"/>
</dbReference>
<dbReference type="EC" id="2.7.11.1" evidence="2"/>
<name>A0A9D4VBL4_ADICA</name>
<dbReference type="PANTHER" id="PTHR47984:SF14">
    <property type="entry name" value="OS01G0323000 PROTEIN"/>
    <property type="match status" value="1"/>
</dbReference>
<evidence type="ECO:0000256" key="8">
    <source>
        <dbReference type="ARBA" id="ARBA00022777"/>
    </source>
</evidence>
<keyword evidence="11" id="KW-0472">Membrane</keyword>
<dbReference type="GO" id="GO:0005524">
    <property type="term" value="F:ATP binding"/>
    <property type="evidence" value="ECO:0007669"/>
    <property type="project" value="UniProtKB-UniRule"/>
</dbReference>
<comment type="subcellular location">
    <subcellularLocation>
        <location evidence="1">Membrane</location>
        <topology evidence="1">Single-pass membrane protein</topology>
    </subcellularLocation>
</comment>
<organism evidence="17 18">
    <name type="scientific">Adiantum capillus-veneris</name>
    <name type="common">Maidenhair fern</name>
    <dbReference type="NCBI Taxonomy" id="13818"/>
    <lineage>
        <taxon>Eukaryota</taxon>
        <taxon>Viridiplantae</taxon>
        <taxon>Streptophyta</taxon>
        <taxon>Embryophyta</taxon>
        <taxon>Tracheophyta</taxon>
        <taxon>Polypodiopsida</taxon>
        <taxon>Polypodiidae</taxon>
        <taxon>Polypodiales</taxon>
        <taxon>Pteridineae</taxon>
        <taxon>Pteridaceae</taxon>
        <taxon>Vittarioideae</taxon>
        <taxon>Adiantum</taxon>
    </lineage>
</organism>
<evidence type="ECO:0000256" key="12">
    <source>
        <dbReference type="ARBA" id="ARBA00047899"/>
    </source>
</evidence>
<evidence type="ECO:0000256" key="6">
    <source>
        <dbReference type="ARBA" id="ARBA00022692"/>
    </source>
</evidence>
<dbReference type="Proteomes" id="UP000886520">
    <property type="component" value="Chromosome 3"/>
</dbReference>
<keyword evidence="3 15" id="KW-0723">Serine/threonine-protein kinase</keyword>
<evidence type="ECO:0000259" key="16">
    <source>
        <dbReference type="PROSITE" id="PS50011"/>
    </source>
</evidence>
<dbReference type="GO" id="GO:0004674">
    <property type="term" value="F:protein serine/threonine kinase activity"/>
    <property type="evidence" value="ECO:0007669"/>
    <property type="project" value="UniProtKB-KW"/>
</dbReference>
<feature type="binding site" evidence="14">
    <location>
        <position position="184"/>
    </location>
    <ligand>
        <name>ATP</name>
        <dbReference type="ChEBI" id="CHEBI:30616"/>
    </ligand>
</feature>
<dbReference type="PANTHER" id="PTHR47984">
    <property type="entry name" value="OS01G0323000 PROTEIN"/>
    <property type="match status" value="1"/>
</dbReference>
<keyword evidence="9 14" id="KW-0067">ATP-binding</keyword>
<dbReference type="PROSITE" id="PS00107">
    <property type="entry name" value="PROTEIN_KINASE_ATP"/>
    <property type="match status" value="1"/>
</dbReference>
<sequence length="386" mass="42329">MSRGAGLLGDQLSQKTGILGLRLWEIVALGVGAFTLLLHITSTTSILEVSKDIKEVQEQPPLYKLPSSVGMGSSVRRQDHSLSAVDILNDEKEVVTFAYGSGGRAHDTGTTERMSDLHPAEAAGVSSTRERQLQWSTSGWGEWYSVEELEKATRQWAQSNIVGKGGYGIVYRGLLPDASVVAVKHLLNVSRLAYLHEDLEPKVVHRDVKSSNILLDSSWNAKVSDFGLAGAGVSHVTTRVMGTFGYVAPEYASTGLLTESSDVYSFGVLMMEVITGRDPVDYSRPTGEMNLVEWMKRMVVGSKRWEEVVDPRLLEKPSGRALKRALLVALRCVDPDALHRPRMGHVVYMLEADDLAFHHVCMNSRSKLGVTADKSFGPVNDPHGQE</sequence>
<keyword evidence="10" id="KW-1133">Transmembrane helix</keyword>
<dbReference type="InterPro" id="IPR017441">
    <property type="entry name" value="Protein_kinase_ATP_BS"/>
</dbReference>
<feature type="domain" description="Protein kinase" evidence="16">
    <location>
        <begin position="23"/>
        <end position="348"/>
    </location>
</feature>
<evidence type="ECO:0000256" key="2">
    <source>
        <dbReference type="ARBA" id="ARBA00012513"/>
    </source>
</evidence>
<dbReference type="SMART" id="SM00220">
    <property type="entry name" value="S_TKc"/>
    <property type="match status" value="1"/>
</dbReference>
<keyword evidence="7 14" id="KW-0547">Nucleotide-binding</keyword>
<accession>A0A9D4VBL4</accession>
<evidence type="ECO:0000256" key="7">
    <source>
        <dbReference type="ARBA" id="ARBA00022741"/>
    </source>
</evidence>
<evidence type="ECO:0000256" key="5">
    <source>
        <dbReference type="ARBA" id="ARBA00022679"/>
    </source>
</evidence>
<dbReference type="Gene3D" id="1.10.510.10">
    <property type="entry name" value="Transferase(Phosphotransferase) domain 1"/>
    <property type="match status" value="1"/>
</dbReference>
<dbReference type="GO" id="GO:0016020">
    <property type="term" value="C:membrane"/>
    <property type="evidence" value="ECO:0007669"/>
    <property type="project" value="UniProtKB-SubCell"/>
</dbReference>
<dbReference type="SUPFAM" id="SSF56112">
    <property type="entry name" value="Protein kinase-like (PK-like)"/>
    <property type="match status" value="1"/>
</dbReference>
<keyword evidence="18" id="KW-1185">Reference proteome</keyword>
<keyword evidence="8" id="KW-0418">Kinase</keyword>
<proteinExistence type="inferred from homology"/>
<keyword evidence="6" id="KW-0812">Transmembrane</keyword>
<dbReference type="FunFam" id="1.10.510.10:FF:000035">
    <property type="entry name" value="Putative receptor-like serine/threonine-protein kinase"/>
    <property type="match status" value="1"/>
</dbReference>
<evidence type="ECO:0000256" key="1">
    <source>
        <dbReference type="ARBA" id="ARBA00004167"/>
    </source>
</evidence>
<dbReference type="InterPro" id="IPR000719">
    <property type="entry name" value="Prot_kinase_dom"/>
</dbReference>
<protein>
    <recommendedName>
        <fullName evidence="2">non-specific serine/threonine protein kinase</fullName>
        <ecNumber evidence="2">2.7.11.1</ecNumber>
    </recommendedName>
</protein>
<evidence type="ECO:0000256" key="11">
    <source>
        <dbReference type="ARBA" id="ARBA00023136"/>
    </source>
</evidence>
<comment type="catalytic activity">
    <reaction evidence="13">
        <text>L-seryl-[protein] + ATP = O-phospho-L-seryl-[protein] + ADP + H(+)</text>
        <dbReference type="Rhea" id="RHEA:17989"/>
        <dbReference type="Rhea" id="RHEA-COMP:9863"/>
        <dbReference type="Rhea" id="RHEA-COMP:11604"/>
        <dbReference type="ChEBI" id="CHEBI:15378"/>
        <dbReference type="ChEBI" id="CHEBI:29999"/>
        <dbReference type="ChEBI" id="CHEBI:30616"/>
        <dbReference type="ChEBI" id="CHEBI:83421"/>
        <dbReference type="ChEBI" id="CHEBI:456216"/>
        <dbReference type="EC" id="2.7.11.1"/>
    </reaction>
</comment>
<dbReference type="EMBL" id="JABFUD020000002">
    <property type="protein sequence ID" value="KAI5083369.1"/>
    <property type="molecule type" value="Genomic_DNA"/>
</dbReference>
<dbReference type="Pfam" id="PF00069">
    <property type="entry name" value="Pkinase"/>
    <property type="match status" value="1"/>
</dbReference>
<evidence type="ECO:0000313" key="18">
    <source>
        <dbReference type="Proteomes" id="UP000886520"/>
    </source>
</evidence>
<keyword evidence="4" id="KW-0597">Phosphoprotein</keyword>
<evidence type="ECO:0000256" key="4">
    <source>
        <dbReference type="ARBA" id="ARBA00022553"/>
    </source>
</evidence>
<dbReference type="AlphaFoldDB" id="A0A9D4VBL4"/>